<dbReference type="EnsemblMetazoa" id="AATE013467-RA">
    <property type="protein sequence ID" value="AATE013467-PA.1"/>
    <property type="gene ID" value="AATE013467"/>
</dbReference>
<dbReference type="VEuPathDB" id="VectorBase:AATE013467"/>
<proteinExistence type="predicted"/>
<reference evidence="1" key="1">
    <citation type="submission" date="2022-08" db="UniProtKB">
        <authorList>
            <consortium name="EnsemblMetazoa"/>
        </authorList>
    </citation>
    <scope>IDENTIFICATION</scope>
    <source>
        <strain evidence="1">EBRO</strain>
    </source>
</reference>
<evidence type="ECO:0000313" key="1">
    <source>
        <dbReference type="EnsemblMetazoa" id="AATE013467-PA.1"/>
    </source>
</evidence>
<sequence length="326" mass="37635">MAAHLRQSFWRSSAELCVPWVYLELIITMRFAVALLCILALCAIVDAKCKNCRSNECECSLEIARGPPPQPFPFYKKKKCNVTRPLELKPKPDVCSCEQEYRIRPLAPENCEPKFAKSRSCECGYDQPEHKAKRKYPADIISRQLAIEYANKKNVPETDLHVHGRPVKPAPAPKREGIDEERLFKNNLHVIELKPAKRKRVHYRMYSSEETEGAPCHPKEDSYCDICYGKVERRDPKFDVLRQDGPACDHCQDRESSEEVLETEEDYSTEKPAKHCSKCMKSKNTCDCPKKYDTYEEDYEDYDHSFGGRNFRSIRSPDAPESTLVV</sequence>
<protein>
    <submittedName>
        <fullName evidence="1">Uncharacterized protein</fullName>
    </submittedName>
</protein>
<name>A0A182J8N1_ANOAO</name>
<accession>A0A182J8N1</accession>
<organism evidence="1">
    <name type="scientific">Anopheles atroparvus</name>
    <name type="common">European mosquito</name>
    <dbReference type="NCBI Taxonomy" id="41427"/>
    <lineage>
        <taxon>Eukaryota</taxon>
        <taxon>Metazoa</taxon>
        <taxon>Ecdysozoa</taxon>
        <taxon>Arthropoda</taxon>
        <taxon>Hexapoda</taxon>
        <taxon>Insecta</taxon>
        <taxon>Pterygota</taxon>
        <taxon>Neoptera</taxon>
        <taxon>Endopterygota</taxon>
        <taxon>Diptera</taxon>
        <taxon>Nematocera</taxon>
        <taxon>Culicoidea</taxon>
        <taxon>Culicidae</taxon>
        <taxon>Anophelinae</taxon>
        <taxon>Anopheles</taxon>
    </lineage>
</organism>
<dbReference type="AlphaFoldDB" id="A0A182J8N1"/>